<sequence length="343" mass="38637">MNRQPFVKLENDETEKNGDNIRYFHHSLISPIVIEEYLKAVDPVVALVMVFNFTSSVSIVSVNKYVTQLGFRFMCTLTCIHFIVTFLGLVLCSYLGLFKPKKLDIFAASRLALGNMGFVVLTNLSLRYNSVGCYQVLKHLTTPVIVFIEAVFYKIYLERKFYVPLTLVCVGVTVATLTDLELNFLGIFFGLTGVVVTSLYQVWCGTLQKSLEANPLQLQYYIAPLAALFLAPLLPILEDYKPSSPFSIFQFDFTVKSVSMILLSSLIAFCVNISIFMVIGKTSAITYNVLGHSKTCSIFLIGFLFFKQQFSWLNFSGIILTLWGVFWYTKLKLESSNPPSGKS</sequence>
<evidence type="ECO:0000256" key="1">
    <source>
        <dbReference type="ARBA" id="ARBA00004141"/>
    </source>
</evidence>
<dbReference type="GeneID" id="17087065"/>
<proteinExistence type="predicted"/>
<dbReference type="GO" id="GO:0016020">
    <property type="term" value="C:membrane"/>
    <property type="evidence" value="ECO:0007669"/>
    <property type="project" value="UniProtKB-SubCell"/>
</dbReference>
<evidence type="ECO:0000256" key="3">
    <source>
        <dbReference type="ARBA" id="ARBA00022989"/>
    </source>
</evidence>
<feature type="transmembrane region" description="Helical" evidence="5">
    <location>
        <begin position="184"/>
        <end position="203"/>
    </location>
</feature>
<dbReference type="Pfam" id="PF03151">
    <property type="entry name" value="TPT"/>
    <property type="match status" value="1"/>
</dbReference>
<dbReference type="RefSeq" id="XP_005704727.1">
    <property type="nucleotide sequence ID" value="XM_005704670.1"/>
</dbReference>
<feature type="transmembrane region" description="Helical" evidence="5">
    <location>
        <begin position="161"/>
        <end position="177"/>
    </location>
</feature>
<dbReference type="OMA" id="WMVVNTL"/>
<dbReference type="AlphaFoldDB" id="M2XDY0"/>
<dbReference type="InterPro" id="IPR004853">
    <property type="entry name" value="Sugar_P_trans_dom"/>
</dbReference>
<evidence type="ECO:0000259" key="6">
    <source>
        <dbReference type="Pfam" id="PF03151"/>
    </source>
</evidence>
<feature type="transmembrane region" description="Helical" evidence="5">
    <location>
        <begin position="218"/>
        <end position="237"/>
    </location>
</feature>
<feature type="transmembrane region" description="Helical" evidence="5">
    <location>
        <begin position="74"/>
        <end position="97"/>
    </location>
</feature>
<dbReference type="KEGG" id="gsl:Gasu_43700"/>
<dbReference type="Proteomes" id="UP000030680">
    <property type="component" value="Unassembled WGS sequence"/>
</dbReference>
<feature type="transmembrane region" description="Helical" evidence="5">
    <location>
        <begin position="258"/>
        <end position="279"/>
    </location>
</feature>
<accession>M2XDY0</accession>
<organism evidence="7 8">
    <name type="scientific">Galdieria sulphuraria</name>
    <name type="common">Red alga</name>
    <dbReference type="NCBI Taxonomy" id="130081"/>
    <lineage>
        <taxon>Eukaryota</taxon>
        <taxon>Rhodophyta</taxon>
        <taxon>Bangiophyceae</taxon>
        <taxon>Galdieriales</taxon>
        <taxon>Galdieriaceae</taxon>
        <taxon>Galdieria</taxon>
    </lineage>
</organism>
<feature type="transmembrane region" description="Helical" evidence="5">
    <location>
        <begin position="285"/>
        <end position="305"/>
    </location>
</feature>
<feature type="transmembrane region" description="Helical" evidence="5">
    <location>
        <begin position="103"/>
        <end position="124"/>
    </location>
</feature>
<dbReference type="eggNOG" id="KOG1441">
    <property type="taxonomic scope" value="Eukaryota"/>
</dbReference>
<dbReference type="Gramene" id="EME28207">
    <property type="protein sequence ID" value="EME28207"/>
    <property type="gene ID" value="Gasu_43700"/>
</dbReference>
<keyword evidence="8" id="KW-1185">Reference proteome</keyword>
<keyword evidence="2 5" id="KW-0812">Transmembrane</keyword>
<keyword evidence="3 5" id="KW-1133">Transmembrane helix</keyword>
<evidence type="ECO:0000313" key="8">
    <source>
        <dbReference type="Proteomes" id="UP000030680"/>
    </source>
</evidence>
<evidence type="ECO:0000256" key="2">
    <source>
        <dbReference type="ARBA" id="ARBA00022692"/>
    </source>
</evidence>
<feature type="transmembrane region" description="Helical" evidence="5">
    <location>
        <begin position="44"/>
        <end position="62"/>
    </location>
</feature>
<evidence type="ECO:0000313" key="7">
    <source>
        <dbReference type="EMBL" id="EME28207.1"/>
    </source>
</evidence>
<evidence type="ECO:0000256" key="4">
    <source>
        <dbReference type="ARBA" id="ARBA00023136"/>
    </source>
</evidence>
<gene>
    <name evidence="7" type="ORF">Gasu_43700</name>
</gene>
<evidence type="ECO:0000256" key="5">
    <source>
        <dbReference type="SAM" id="Phobius"/>
    </source>
</evidence>
<feature type="domain" description="Sugar phosphate transporter" evidence="6">
    <location>
        <begin position="45"/>
        <end position="328"/>
    </location>
</feature>
<dbReference type="PANTHER" id="PTHR11132">
    <property type="entry name" value="SOLUTE CARRIER FAMILY 35"/>
    <property type="match status" value="1"/>
</dbReference>
<keyword evidence="4 5" id="KW-0472">Membrane</keyword>
<dbReference type="InterPro" id="IPR050186">
    <property type="entry name" value="TPT_transporter"/>
</dbReference>
<comment type="subcellular location">
    <subcellularLocation>
        <location evidence="1">Membrane</location>
        <topology evidence="1">Multi-pass membrane protein</topology>
    </subcellularLocation>
</comment>
<dbReference type="EMBL" id="KB454523">
    <property type="protein sequence ID" value="EME28207.1"/>
    <property type="molecule type" value="Genomic_DNA"/>
</dbReference>
<reference evidence="8" key="1">
    <citation type="journal article" date="2013" name="Science">
        <title>Gene transfer from bacteria and archaea facilitated evolution of an extremophilic eukaryote.</title>
        <authorList>
            <person name="Schonknecht G."/>
            <person name="Chen W.H."/>
            <person name="Ternes C.M."/>
            <person name="Barbier G.G."/>
            <person name="Shrestha R.P."/>
            <person name="Stanke M."/>
            <person name="Brautigam A."/>
            <person name="Baker B.J."/>
            <person name="Banfield J.F."/>
            <person name="Garavito R.M."/>
            <person name="Carr K."/>
            <person name="Wilkerson C."/>
            <person name="Rensing S.A."/>
            <person name="Gagneul D."/>
            <person name="Dickenson N.E."/>
            <person name="Oesterhelt C."/>
            <person name="Lercher M.J."/>
            <person name="Weber A.P."/>
        </authorList>
    </citation>
    <scope>NUCLEOTIDE SEQUENCE [LARGE SCALE GENOMIC DNA]</scope>
    <source>
        <strain evidence="8">074W</strain>
    </source>
</reference>
<dbReference type="OrthoDB" id="5547497at2759"/>
<protein>
    <submittedName>
        <fullName evidence="7">Solute carrier, DMT family</fullName>
    </submittedName>
</protein>
<name>M2XDY0_GALSU</name>
<feature type="transmembrane region" description="Helical" evidence="5">
    <location>
        <begin position="312"/>
        <end position="329"/>
    </location>
</feature>